<keyword evidence="3" id="KW-1185">Reference proteome</keyword>
<name>A0ABS3FAU6_9FLAO</name>
<gene>
    <name evidence="2" type="ORF">J0654_01410</name>
</gene>
<accession>A0ABS3FAU6</accession>
<keyword evidence="1" id="KW-1133">Transmembrane helix</keyword>
<feature type="transmembrane region" description="Helical" evidence="1">
    <location>
        <begin position="45"/>
        <end position="68"/>
    </location>
</feature>
<sequence length="400" mass="46117">MKDKVYRHHLRIAVIYFCVAAVLGLLLRSYPIFSFRFNYRYMVHTHSHIALLGWVYVALTTLLHYGFVEKQSVSKRYKQLFWGTQGTLIGMLLTFPFQGYALFSIIFSTLFLIMSYFFTYHFWKNIDPKLKDSKGLKCVKTALVFMVVSSIGPWVLGIIMNTIGAQSIWYRLSIYFYLHFQYNGWMILALIGLFIYALEQRGLEIPNKSFNRFFLSLNLGIVFTFFLSTLWTDPPTVFYILSGIGAISQLYALTYFWSHTKNDVTVLSLSRTQSGILKVGVALGLIKVMLQLLTVIPYFTRIAATYLDFTIGYLHLTFLGVISLGLFFFMDYFGLMNISKKSYLWYVSGFILSEILIFSKGLFAWMGIATFPGYTEVLALSTLLIPLSLFLMLLKKRPNA</sequence>
<feature type="transmembrane region" description="Helical" evidence="1">
    <location>
        <begin position="174"/>
        <end position="198"/>
    </location>
</feature>
<feature type="transmembrane region" description="Helical" evidence="1">
    <location>
        <begin position="343"/>
        <end position="368"/>
    </location>
</feature>
<evidence type="ECO:0000313" key="2">
    <source>
        <dbReference type="EMBL" id="MBO0340275.1"/>
    </source>
</evidence>
<feature type="transmembrane region" description="Helical" evidence="1">
    <location>
        <begin position="103"/>
        <end position="123"/>
    </location>
</feature>
<feature type="transmembrane region" description="Helical" evidence="1">
    <location>
        <begin position="80"/>
        <end position="97"/>
    </location>
</feature>
<proteinExistence type="predicted"/>
<feature type="transmembrane region" description="Helical" evidence="1">
    <location>
        <begin position="237"/>
        <end position="258"/>
    </location>
</feature>
<keyword evidence="1" id="KW-0812">Transmembrane</keyword>
<dbReference type="Proteomes" id="UP000664807">
    <property type="component" value="Unassembled WGS sequence"/>
</dbReference>
<feature type="transmembrane region" description="Helical" evidence="1">
    <location>
        <begin position="143"/>
        <end position="168"/>
    </location>
</feature>
<reference evidence="2 3" key="1">
    <citation type="submission" date="2021-03" db="EMBL/GenBank/DDBJ databases">
        <title>Muricauda lutimaris sp. nov. and Muricauda ruestringensis sp. nov, two marine members of the Flavobacteriaceae isolated from deep sea sediments of Western Pacific.</title>
        <authorList>
            <person name="Zhao S."/>
            <person name="Liu R."/>
        </authorList>
    </citation>
    <scope>NUCLEOTIDE SEQUENCE [LARGE SCALE GENOMIC DNA]</scope>
    <source>
        <strain evidence="2 3">BC31-3-A3</strain>
    </source>
</reference>
<keyword evidence="1" id="KW-0472">Membrane</keyword>
<dbReference type="RefSeq" id="WP_207025936.1">
    <property type="nucleotide sequence ID" value="NZ_JAFLNM010000001.1"/>
</dbReference>
<feature type="transmembrane region" description="Helical" evidence="1">
    <location>
        <begin position="12"/>
        <end position="33"/>
    </location>
</feature>
<comment type="caution">
    <text evidence="2">The sequence shown here is derived from an EMBL/GenBank/DDBJ whole genome shotgun (WGS) entry which is preliminary data.</text>
</comment>
<feature type="transmembrane region" description="Helical" evidence="1">
    <location>
        <begin position="311"/>
        <end position="331"/>
    </location>
</feature>
<protein>
    <submittedName>
        <fullName evidence="2">Uncharacterized protein</fullName>
    </submittedName>
</protein>
<evidence type="ECO:0000256" key="1">
    <source>
        <dbReference type="SAM" id="Phobius"/>
    </source>
</evidence>
<feature type="transmembrane region" description="Helical" evidence="1">
    <location>
        <begin position="374"/>
        <end position="394"/>
    </location>
</feature>
<organism evidence="2 3">
    <name type="scientific">Flagellimonas profundi</name>
    <dbReference type="NCBI Taxonomy" id="2915620"/>
    <lineage>
        <taxon>Bacteria</taxon>
        <taxon>Pseudomonadati</taxon>
        <taxon>Bacteroidota</taxon>
        <taxon>Flavobacteriia</taxon>
        <taxon>Flavobacteriales</taxon>
        <taxon>Flavobacteriaceae</taxon>
        <taxon>Flagellimonas</taxon>
    </lineage>
</organism>
<feature type="transmembrane region" description="Helical" evidence="1">
    <location>
        <begin position="210"/>
        <end position="231"/>
    </location>
</feature>
<feature type="transmembrane region" description="Helical" evidence="1">
    <location>
        <begin position="279"/>
        <end position="299"/>
    </location>
</feature>
<dbReference type="EMBL" id="JAFLNM010000001">
    <property type="protein sequence ID" value="MBO0340275.1"/>
    <property type="molecule type" value="Genomic_DNA"/>
</dbReference>
<evidence type="ECO:0000313" key="3">
    <source>
        <dbReference type="Proteomes" id="UP000664807"/>
    </source>
</evidence>